<dbReference type="AlphaFoldDB" id="A0A6H1ZC97"/>
<evidence type="ECO:0000313" key="1">
    <source>
        <dbReference type="EMBL" id="QJA45174.1"/>
    </source>
</evidence>
<protein>
    <recommendedName>
        <fullName evidence="2">HD domain-containing protein</fullName>
    </recommendedName>
</protein>
<gene>
    <name evidence="1" type="ORF">TM448A00186_0086</name>
</gene>
<accession>A0A6H1ZC97</accession>
<evidence type="ECO:0008006" key="2">
    <source>
        <dbReference type="Google" id="ProtNLM"/>
    </source>
</evidence>
<proteinExistence type="predicted"/>
<name>A0A6H1ZC97_9ZZZZ</name>
<sequence length="231" mass="26302">MTRCTICKRESWELSLVDVSQLMDISALNICQGCEKAINNALKLKKFMKYIKDEDLRDKYTALLIKLCKLGTDNYKGEECVRLLEAPAGRRKHHSHSGGLLEHINQMIQIAFVIYGQYTSPFSRILNKGDIVIGCFIHDLHKSYCTFIRDEKSNNALFRYANDNKYMSSEMESLKILIDHGIGLTEDQMNSLFMAEGGWSDLACTRQPLGMSKLAVLVHIADLYSSHVLKK</sequence>
<reference evidence="1" key="1">
    <citation type="submission" date="2020-03" db="EMBL/GenBank/DDBJ databases">
        <title>The deep terrestrial virosphere.</title>
        <authorList>
            <person name="Holmfeldt K."/>
            <person name="Nilsson E."/>
            <person name="Simone D."/>
            <person name="Lopez-Fernandez M."/>
            <person name="Wu X."/>
            <person name="de Brujin I."/>
            <person name="Lundin D."/>
            <person name="Andersson A."/>
            <person name="Bertilsson S."/>
            <person name="Dopson M."/>
        </authorList>
    </citation>
    <scope>NUCLEOTIDE SEQUENCE</scope>
    <source>
        <strain evidence="1">TM448A00186</strain>
    </source>
</reference>
<organism evidence="1">
    <name type="scientific">viral metagenome</name>
    <dbReference type="NCBI Taxonomy" id="1070528"/>
    <lineage>
        <taxon>unclassified sequences</taxon>
        <taxon>metagenomes</taxon>
        <taxon>organismal metagenomes</taxon>
    </lineage>
</organism>
<dbReference type="EMBL" id="MT143986">
    <property type="protein sequence ID" value="QJA45174.1"/>
    <property type="molecule type" value="Genomic_DNA"/>
</dbReference>